<evidence type="ECO:0000313" key="2">
    <source>
        <dbReference type="Proteomes" id="UP001500618"/>
    </source>
</evidence>
<evidence type="ECO:0000313" key="1">
    <source>
        <dbReference type="EMBL" id="GAA1657890.1"/>
    </source>
</evidence>
<accession>A0ABP4RTW4</accession>
<gene>
    <name evidence="1" type="ORF">GCM10009765_04200</name>
</gene>
<proteinExistence type="predicted"/>
<dbReference type="Pfam" id="PF10898">
    <property type="entry name" value="DUF2716"/>
    <property type="match status" value="1"/>
</dbReference>
<sequence>MSWILLDDERWRQRFQADFQFRPGTTVSSWPAIREPAGAVTIDLAPIFTAAGRGADDLDTQVLAAMIEAFPGGTGLAALDWFHSGFWFVPAHGELPPVRPFPNGDYHIFLTEDLTSGLFGHPWEQTLCVFGAGLVAALVPELTRWLPVKRDKRAAPVNE</sequence>
<dbReference type="InterPro" id="IPR020323">
    <property type="entry name" value="DUF2716"/>
</dbReference>
<comment type="caution">
    <text evidence="1">The sequence shown here is derived from an EMBL/GenBank/DDBJ whole genome shotgun (WGS) entry which is preliminary data.</text>
</comment>
<dbReference type="EMBL" id="BAAANY010000001">
    <property type="protein sequence ID" value="GAA1657890.1"/>
    <property type="molecule type" value="Genomic_DNA"/>
</dbReference>
<protein>
    <recommendedName>
        <fullName evidence="3">DUF2716 domain-containing protein</fullName>
    </recommendedName>
</protein>
<evidence type="ECO:0008006" key="3">
    <source>
        <dbReference type="Google" id="ProtNLM"/>
    </source>
</evidence>
<keyword evidence="2" id="KW-1185">Reference proteome</keyword>
<organism evidence="1 2">
    <name type="scientific">Fodinicola feengrottensis</name>
    <dbReference type="NCBI Taxonomy" id="435914"/>
    <lineage>
        <taxon>Bacteria</taxon>
        <taxon>Bacillati</taxon>
        <taxon>Actinomycetota</taxon>
        <taxon>Actinomycetes</taxon>
        <taxon>Mycobacteriales</taxon>
        <taxon>Fodinicola</taxon>
    </lineage>
</organism>
<dbReference type="Proteomes" id="UP001500618">
    <property type="component" value="Unassembled WGS sequence"/>
</dbReference>
<reference evidence="2" key="1">
    <citation type="journal article" date="2019" name="Int. J. Syst. Evol. Microbiol.">
        <title>The Global Catalogue of Microorganisms (GCM) 10K type strain sequencing project: providing services to taxonomists for standard genome sequencing and annotation.</title>
        <authorList>
            <consortium name="The Broad Institute Genomics Platform"/>
            <consortium name="The Broad Institute Genome Sequencing Center for Infectious Disease"/>
            <person name="Wu L."/>
            <person name="Ma J."/>
        </authorList>
    </citation>
    <scope>NUCLEOTIDE SEQUENCE [LARGE SCALE GENOMIC DNA]</scope>
    <source>
        <strain evidence="2">JCM 14718</strain>
    </source>
</reference>
<dbReference type="RefSeq" id="WP_163568093.1">
    <property type="nucleotide sequence ID" value="NZ_BAAANY010000001.1"/>
</dbReference>
<name>A0ABP4RTW4_9ACTN</name>